<name>A0A268NWI8_SHOCL</name>
<proteinExistence type="predicted"/>
<dbReference type="InterPro" id="IPR050490">
    <property type="entry name" value="Bact_solute-bd_prot1"/>
</dbReference>
<feature type="chain" id="PRO_5012560447" evidence="1">
    <location>
        <begin position="23"/>
        <end position="535"/>
    </location>
</feature>
<dbReference type="RefSeq" id="WP_095327148.1">
    <property type="nucleotide sequence ID" value="NZ_NPCC01000033.1"/>
</dbReference>
<accession>A0A268NWI8</accession>
<dbReference type="SUPFAM" id="SSF53850">
    <property type="entry name" value="Periplasmic binding protein-like II"/>
    <property type="match status" value="1"/>
</dbReference>
<dbReference type="AlphaFoldDB" id="A0A268NWI8"/>
<reference evidence="2 3" key="1">
    <citation type="submission" date="2017-07" db="EMBL/GenBank/DDBJ databases">
        <title>Isolation and whole genome analysis of endospore-forming bacteria from heroin.</title>
        <authorList>
            <person name="Kalinowski J."/>
            <person name="Ahrens B."/>
            <person name="Al-Dilaimi A."/>
            <person name="Winkler A."/>
            <person name="Wibberg D."/>
            <person name="Schleenbecker U."/>
            <person name="Ruckert C."/>
            <person name="Wolfel R."/>
            <person name="Grass G."/>
        </authorList>
    </citation>
    <scope>NUCLEOTIDE SEQUENCE [LARGE SCALE GENOMIC DNA]</scope>
    <source>
        <strain evidence="2 3">7539</strain>
    </source>
</reference>
<evidence type="ECO:0000313" key="2">
    <source>
        <dbReference type="EMBL" id="PAE87599.1"/>
    </source>
</evidence>
<keyword evidence="1" id="KW-0732">Signal</keyword>
<organism evidence="2 3">
    <name type="scientific">Shouchella clausii</name>
    <name type="common">Alkalihalobacillus clausii</name>
    <dbReference type="NCBI Taxonomy" id="79880"/>
    <lineage>
        <taxon>Bacteria</taxon>
        <taxon>Bacillati</taxon>
        <taxon>Bacillota</taxon>
        <taxon>Bacilli</taxon>
        <taxon>Bacillales</taxon>
        <taxon>Bacillaceae</taxon>
        <taxon>Shouchella</taxon>
    </lineage>
</organism>
<dbReference type="Pfam" id="PF01547">
    <property type="entry name" value="SBP_bac_1"/>
    <property type="match status" value="1"/>
</dbReference>
<dbReference type="InterPro" id="IPR006059">
    <property type="entry name" value="SBP"/>
</dbReference>
<evidence type="ECO:0000313" key="3">
    <source>
        <dbReference type="Proteomes" id="UP000216207"/>
    </source>
</evidence>
<dbReference type="EMBL" id="NPCC01000033">
    <property type="protein sequence ID" value="PAE87599.1"/>
    <property type="molecule type" value="Genomic_DNA"/>
</dbReference>
<dbReference type="Proteomes" id="UP000216207">
    <property type="component" value="Unassembled WGS sequence"/>
</dbReference>
<sequence>MTKKHCLLIAVAALGVATTACADAGEDTATESENKDIVNESGFPIVKEPIELTFFTGKSEPNSNNFEETYVWKTYEEMTDMKINFELAAFDGLAEKRNLLFASGNYPDAFYSSRLTASDLATYGEQGILIPLDDLIEEYAPNFKAALDKHPDLRKGLTMPDGHIYSFPSYYDPDFLPMLIGVPLWINDEWLDELGMERPTTTDAFYDYLTAVKNTPELAEGEIIPFSGTNMTEIRGQLQGAWGFGNRGVGHKFIDVDPENEGELRFFRTDPKYKEFLEYLNKLYTEELIDPEVYTHDSAQLLAKGAEGRIGAVITSNPETLMNQDHYSGGEALEGPHGDKLYSHVKPPLVHVGAFAITDKNEHPEATVRWIDYFFGEEGATFYFMGKEGETYTKQEDGSLEYTEEITDNPDGLTQDQALASYITWLGGSYPGYVQEHYFKGSESLPNSIENGEKAAANAPEEIWNAFNYTREEQQFRDSVGADLETFINETEDAFITGRKPLSEWDDYVAQVEAMGLEEYMSIQQAAYERYQEVD</sequence>
<gene>
    <name evidence="2" type="ORF">CHH72_17945</name>
</gene>
<protein>
    <submittedName>
        <fullName evidence="2">ABC transporter substrate-binding protein</fullName>
    </submittedName>
</protein>
<dbReference type="PROSITE" id="PS51257">
    <property type="entry name" value="PROKAR_LIPOPROTEIN"/>
    <property type="match status" value="1"/>
</dbReference>
<evidence type="ECO:0000256" key="1">
    <source>
        <dbReference type="SAM" id="SignalP"/>
    </source>
</evidence>
<comment type="caution">
    <text evidence="2">The sequence shown here is derived from an EMBL/GenBank/DDBJ whole genome shotgun (WGS) entry which is preliminary data.</text>
</comment>
<dbReference type="PANTHER" id="PTHR43649">
    <property type="entry name" value="ARABINOSE-BINDING PROTEIN-RELATED"/>
    <property type="match status" value="1"/>
</dbReference>
<dbReference type="PANTHER" id="PTHR43649:SF12">
    <property type="entry name" value="DIACETYLCHITOBIOSE BINDING PROTEIN DASA"/>
    <property type="match status" value="1"/>
</dbReference>
<feature type="signal peptide" evidence="1">
    <location>
        <begin position="1"/>
        <end position="22"/>
    </location>
</feature>
<dbReference type="Gene3D" id="3.40.190.10">
    <property type="entry name" value="Periplasmic binding protein-like II"/>
    <property type="match status" value="2"/>
</dbReference>